<dbReference type="GO" id="GO:0016787">
    <property type="term" value="F:hydrolase activity"/>
    <property type="evidence" value="ECO:0007669"/>
    <property type="project" value="UniProtKB-KW"/>
</dbReference>
<evidence type="ECO:0000256" key="3">
    <source>
        <dbReference type="ARBA" id="ARBA00022801"/>
    </source>
</evidence>
<dbReference type="GO" id="GO:0016740">
    <property type="term" value="F:transferase activity"/>
    <property type="evidence" value="ECO:0007669"/>
    <property type="project" value="UniProtKB-KW"/>
</dbReference>
<gene>
    <name evidence="6" type="ORF">RT97_22645</name>
</gene>
<evidence type="ECO:0000256" key="2">
    <source>
        <dbReference type="ARBA" id="ARBA00022679"/>
    </source>
</evidence>
<sequence length="715" mass="73368">MLTACGGGSGGSFSFSPLPITNAPPPPQPPAGPPGTDAPPVVRFDPAVCMQQAGAPHGQTAGITGTNLMVTSAHYEASKAGCKILATGGSAIDAAVAVQAVLGTAEPFASGLGGGTLITYYDAASKKVRTFDGLSAAPSSTGGATTVYQAVAQDVSTTPPYNLCKSGLTVGASVSSQQGNTNISARAVGIPGTVAVLDLVHRSYGRKAWNTLWDDAIGLAENGFPMTKYMYATLYADSAEFDDDGNPVSAGTGVAAWVNSANTVRGAPRCKYPDIAKRYCDPADASGQKPLAIGTLIKNPELAQTMKLVRDGGASAFYDPARDTVKAIVQRTTLGSLPCRSILPNSGPAGNPSTATTIASIPSLMVHADFPAYKAVERKPLAGTRFGTTIYTQPAPSFGGFVTLYSLGILERKHVQDEKALDTPRFVYLAAEASRLANVDRRAVIGDPAYSNSNARASVLLSDIELDKRAAQIGETAFATAPAGNIGSFVATDPAGYDTMAALAKPRRTMLAKASSGAAHDEDWNTTSNVAIVDGYGNALSMTTTINTHWGAHIEAAGIMLNNVMSNFSAGTPLSGSDVNGYAGTKRPRTSIAPAIAFDGNGNPRLVWGSAGGGPIPDYIVKTFMGNVVYGLDLQAAVNAPNFTGQNGNAELEAGSALAPLAADMRTRFGYTTDNLLVTGLLSGISGIAVTQNPNGSATYSGAADNRRSGAANGY</sequence>
<evidence type="ECO:0000313" key="7">
    <source>
        <dbReference type="Proteomes" id="UP000032067"/>
    </source>
</evidence>
<evidence type="ECO:0000313" key="6">
    <source>
        <dbReference type="EMBL" id="KIQ26830.1"/>
    </source>
</evidence>
<dbReference type="Gene3D" id="3.60.20.40">
    <property type="match status" value="1"/>
</dbReference>
<reference evidence="6 7" key="1">
    <citation type="submission" date="2014-12" db="EMBL/GenBank/DDBJ databases">
        <title>16Stimator: statistical estimation of ribosomal gene copy numbers from draft genome assemblies.</title>
        <authorList>
            <person name="Perisin M.A."/>
            <person name="Vetter M."/>
            <person name="Gilbert J.A."/>
            <person name="Bergelson J."/>
        </authorList>
    </citation>
    <scope>NUCLEOTIDE SEQUENCE [LARGE SCALE GENOMIC DNA]</scope>
    <source>
        <strain evidence="6 7">MEDvA23</strain>
    </source>
</reference>
<dbReference type="EMBL" id="JXQQ01000058">
    <property type="protein sequence ID" value="KIQ26830.1"/>
    <property type="molecule type" value="Genomic_DNA"/>
</dbReference>
<accession>A0A0D0MBC1</accession>
<keyword evidence="2" id="KW-0808">Transferase</keyword>
<proteinExistence type="inferred from homology"/>
<dbReference type="SUPFAM" id="SSF56235">
    <property type="entry name" value="N-terminal nucleophile aminohydrolases (Ntn hydrolases)"/>
    <property type="match status" value="1"/>
</dbReference>
<organism evidence="6 7">
    <name type="scientific">Variovorax paradoxus</name>
    <dbReference type="NCBI Taxonomy" id="34073"/>
    <lineage>
        <taxon>Bacteria</taxon>
        <taxon>Pseudomonadati</taxon>
        <taxon>Pseudomonadota</taxon>
        <taxon>Betaproteobacteria</taxon>
        <taxon>Burkholderiales</taxon>
        <taxon>Comamonadaceae</taxon>
        <taxon>Variovorax</taxon>
    </lineage>
</organism>
<keyword evidence="3" id="KW-0378">Hydrolase</keyword>
<dbReference type="PANTHER" id="PTHR43199:SF1">
    <property type="entry name" value="GLUTATHIONE HYDROLASE PROENZYME"/>
    <property type="match status" value="1"/>
</dbReference>
<dbReference type="AlphaFoldDB" id="A0A0D0MBC1"/>
<feature type="region of interest" description="Disordered" evidence="5">
    <location>
        <begin position="15"/>
        <end position="42"/>
    </location>
</feature>
<dbReference type="PANTHER" id="PTHR43199">
    <property type="entry name" value="GLUTATHIONE HYDROLASE"/>
    <property type="match status" value="1"/>
</dbReference>
<evidence type="ECO:0000256" key="4">
    <source>
        <dbReference type="ARBA" id="ARBA00023145"/>
    </source>
</evidence>
<dbReference type="InterPro" id="IPR051792">
    <property type="entry name" value="GGT_bact"/>
</dbReference>
<feature type="compositionally biased region" description="Pro residues" evidence="5">
    <location>
        <begin position="22"/>
        <end position="37"/>
    </location>
</feature>
<evidence type="ECO:0008006" key="8">
    <source>
        <dbReference type="Google" id="ProtNLM"/>
    </source>
</evidence>
<dbReference type="Pfam" id="PF01019">
    <property type="entry name" value="G_glu_transpept"/>
    <property type="match status" value="1"/>
</dbReference>
<evidence type="ECO:0000256" key="1">
    <source>
        <dbReference type="ARBA" id="ARBA00009381"/>
    </source>
</evidence>
<dbReference type="InterPro" id="IPR043138">
    <property type="entry name" value="GGT_lsub"/>
</dbReference>
<comment type="caution">
    <text evidence="6">The sequence shown here is derived from an EMBL/GenBank/DDBJ whole genome shotgun (WGS) entry which is preliminary data.</text>
</comment>
<protein>
    <recommendedName>
        <fullName evidence="8">Gamma-glutamyltransferase</fullName>
    </recommendedName>
</protein>
<name>A0A0D0MBC1_VARPD</name>
<keyword evidence="4" id="KW-0865">Zymogen</keyword>
<dbReference type="MEROPS" id="T03.001"/>
<dbReference type="InterPro" id="IPR029055">
    <property type="entry name" value="Ntn_hydrolases_N"/>
</dbReference>
<dbReference type="InterPro" id="IPR043137">
    <property type="entry name" value="GGT_ssub_C"/>
</dbReference>
<evidence type="ECO:0000256" key="5">
    <source>
        <dbReference type="SAM" id="MobiDB-lite"/>
    </source>
</evidence>
<comment type="similarity">
    <text evidence="1">Belongs to the gamma-glutamyltransferase family.</text>
</comment>
<feature type="region of interest" description="Disordered" evidence="5">
    <location>
        <begin position="696"/>
        <end position="715"/>
    </location>
</feature>
<dbReference type="Gene3D" id="1.10.246.130">
    <property type="match status" value="1"/>
</dbReference>
<dbReference type="Proteomes" id="UP000032067">
    <property type="component" value="Unassembled WGS sequence"/>
</dbReference>
<dbReference type="PRINTS" id="PR01210">
    <property type="entry name" value="GGTRANSPTASE"/>
</dbReference>